<evidence type="ECO:0000256" key="3">
    <source>
        <dbReference type="PROSITE-ProRule" id="PRU10141"/>
    </source>
</evidence>
<evidence type="ECO:0000259" key="4">
    <source>
        <dbReference type="PROSITE" id="PS50011"/>
    </source>
</evidence>
<sequence length="471" mass="50955">MSNDTYDLEALQNGSLANLALTKFKLTPTPSLTVFPDEIFTFGPSLTYLDLSGTGLSSLPPNFTTSLPNLKILFLSNCAFTTFPDLSSHHTLEMVAFRHNSLTSIPENTLPPKLRWLILTDNRIPSLPSSISSCPNLEKCLLAGNNLSTLPPSLTQCQNLTLLRLSANNFSSLPKFLFTAFPKLAYLSFAGNPCSLSSRKAHKLPFGLLDIPYSSLAISRVLGRGASGIISQAEWKPSPDSDFTEDVAVKMFRGSLTSDGRPEDEMEAVLLAGSHESLIGVVGKVTGYSEGEREGVKGGIVMSLVPEGYEVLGLPPDLESCTRDRFTEGERGWEMGKAVEMLTGIAGAGAHLHGRRICHGDLYAHNVLASKGDGHGLLGDFGAASVYGKEEDGVERVEVAAFGRLVGDVLGLVEEGGEGERERAMRRGLEELQRRCEDGDVEGRPDFDEVVEVLRGMLGWRGVMRIPEVPN</sequence>
<organism evidence="5 6">
    <name type="scientific">Podospora bellae-mahoneyi</name>
    <dbReference type="NCBI Taxonomy" id="2093777"/>
    <lineage>
        <taxon>Eukaryota</taxon>
        <taxon>Fungi</taxon>
        <taxon>Dikarya</taxon>
        <taxon>Ascomycota</taxon>
        <taxon>Pezizomycotina</taxon>
        <taxon>Sordariomycetes</taxon>
        <taxon>Sordariomycetidae</taxon>
        <taxon>Sordariales</taxon>
        <taxon>Podosporaceae</taxon>
        <taxon>Podospora</taxon>
    </lineage>
</organism>
<dbReference type="InterPro" id="IPR003591">
    <property type="entry name" value="Leu-rich_rpt_typical-subtyp"/>
</dbReference>
<dbReference type="RefSeq" id="XP_062731766.1">
    <property type="nucleotide sequence ID" value="XM_062878352.1"/>
</dbReference>
<keyword evidence="3" id="KW-0067">ATP-binding</keyword>
<dbReference type="PROSITE" id="PS00107">
    <property type="entry name" value="PROTEIN_KINASE_ATP"/>
    <property type="match status" value="1"/>
</dbReference>
<dbReference type="Gene3D" id="3.80.10.10">
    <property type="entry name" value="Ribonuclease Inhibitor"/>
    <property type="match status" value="2"/>
</dbReference>
<dbReference type="SUPFAM" id="SSF52075">
    <property type="entry name" value="Outer arm dynein light chain 1"/>
    <property type="match status" value="1"/>
</dbReference>
<dbReference type="Gene3D" id="3.30.200.20">
    <property type="entry name" value="Phosphorylase Kinase, domain 1"/>
    <property type="match status" value="1"/>
</dbReference>
<gene>
    <name evidence="5" type="ORF">QC761_400680</name>
</gene>
<dbReference type="InterPro" id="IPR050216">
    <property type="entry name" value="LRR_domain-containing"/>
</dbReference>
<protein>
    <recommendedName>
        <fullName evidence="4">Protein kinase domain-containing protein</fullName>
    </recommendedName>
</protein>
<keyword evidence="6" id="KW-1185">Reference proteome</keyword>
<evidence type="ECO:0000313" key="6">
    <source>
        <dbReference type="Proteomes" id="UP001322138"/>
    </source>
</evidence>
<dbReference type="Gene3D" id="1.10.510.10">
    <property type="entry name" value="Transferase(Phosphotransferase) domain 1"/>
    <property type="match status" value="1"/>
</dbReference>
<accession>A0ABR0FIA5</accession>
<reference evidence="5 6" key="1">
    <citation type="journal article" date="2023" name="bioRxiv">
        <title>High-quality genome assemblies of four members of thePodospora anserinaspecies complex.</title>
        <authorList>
            <person name="Ament-Velasquez S.L."/>
            <person name="Vogan A.A."/>
            <person name="Wallerman O."/>
            <person name="Hartmann F."/>
            <person name="Gautier V."/>
            <person name="Silar P."/>
            <person name="Giraud T."/>
            <person name="Johannesson H."/>
        </authorList>
    </citation>
    <scope>NUCLEOTIDE SEQUENCE [LARGE SCALE GENOMIC DNA]</scope>
    <source>
        <strain evidence="5 6">CBS 112042</strain>
    </source>
</reference>
<dbReference type="InterPro" id="IPR001245">
    <property type="entry name" value="Ser-Thr/Tyr_kinase_cat_dom"/>
</dbReference>
<dbReference type="Pfam" id="PF12799">
    <property type="entry name" value="LRR_4"/>
    <property type="match status" value="1"/>
</dbReference>
<evidence type="ECO:0000313" key="5">
    <source>
        <dbReference type="EMBL" id="KAK4642790.1"/>
    </source>
</evidence>
<dbReference type="PROSITE" id="PS50011">
    <property type="entry name" value="PROTEIN_KINASE_DOM"/>
    <property type="match status" value="1"/>
</dbReference>
<evidence type="ECO:0000256" key="2">
    <source>
        <dbReference type="ARBA" id="ARBA00022737"/>
    </source>
</evidence>
<dbReference type="Pfam" id="PF07714">
    <property type="entry name" value="PK_Tyr_Ser-Thr"/>
    <property type="match status" value="1"/>
</dbReference>
<dbReference type="InterPro" id="IPR017441">
    <property type="entry name" value="Protein_kinase_ATP_BS"/>
</dbReference>
<proteinExistence type="predicted"/>
<dbReference type="InterPro" id="IPR025875">
    <property type="entry name" value="Leu-rich_rpt_4"/>
</dbReference>
<feature type="binding site" evidence="3">
    <location>
        <position position="250"/>
    </location>
    <ligand>
        <name>ATP</name>
        <dbReference type="ChEBI" id="CHEBI:30616"/>
    </ligand>
</feature>
<keyword evidence="1" id="KW-0433">Leucine-rich repeat</keyword>
<dbReference type="Proteomes" id="UP001322138">
    <property type="component" value="Unassembled WGS sequence"/>
</dbReference>
<keyword evidence="2" id="KW-0677">Repeat</keyword>
<feature type="domain" description="Protein kinase" evidence="4">
    <location>
        <begin position="216"/>
        <end position="471"/>
    </location>
</feature>
<dbReference type="InterPro" id="IPR001611">
    <property type="entry name" value="Leu-rich_rpt"/>
</dbReference>
<dbReference type="PANTHER" id="PTHR48051">
    <property type="match status" value="1"/>
</dbReference>
<dbReference type="SMART" id="SM00369">
    <property type="entry name" value="LRR_TYP"/>
    <property type="match status" value="5"/>
</dbReference>
<dbReference type="SUPFAM" id="SSF56112">
    <property type="entry name" value="Protein kinase-like (PK-like)"/>
    <property type="match status" value="1"/>
</dbReference>
<dbReference type="InterPro" id="IPR000719">
    <property type="entry name" value="Prot_kinase_dom"/>
</dbReference>
<evidence type="ECO:0000256" key="1">
    <source>
        <dbReference type="ARBA" id="ARBA00022614"/>
    </source>
</evidence>
<dbReference type="InterPro" id="IPR032675">
    <property type="entry name" value="LRR_dom_sf"/>
</dbReference>
<keyword evidence="3" id="KW-0547">Nucleotide-binding</keyword>
<dbReference type="PANTHER" id="PTHR48051:SF1">
    <property type="entry name" value="RAS SUPPRESSOR PROTEIN 1"/>
    <property type="match status" value="1"/>
</dbReference>
<dbReference type="GeneID" id="87897834"/>
<dbReference type="PROSITE" id="PS51450">
    <property type="entry name" value="LRR"/>
    <property type="match status" value="1"/>
</dbReference>
<dbReference type="EMBL" id="JAFFGZ010000006">
    <property type="protein sequence ID" value="KAK4642790.1"/>
    <property type="molecule type" value="Genomic_DNA"/>
</dbReference>
<dbReference type="InterPro" id="IPR011009">
    <property type="entry name" value="Kinase-like_dom_sf"/>
</dbReference>
<comment type="caution">
    <text evidence="5">The sequence shown here is derived from an EMBL/GenBank/DDBJ whole genome shotgun (WGS) entry which is preliminary data.</text>
</comment>
<name>A0ABR0FIA5_9PEZI</name>
<dbReference type="SMART" id="SM00364">
    <property type="entry name" value="LRR_BAC"/>
    <property type="match status" value="4"/>
</dbReference>